<name>A0A0B7MJQ5_9FIRM</name>
<dbReference type="SUPFAM" id="SSF109604">
    <property type="entry name" value="HD-domain/PDEase-like"/>
    <property type="match status" value="1"/>
</dbReference>
<dbReference type="Proteomes" id="UP000046155">
    <property type="component" value="Unassembled WGS sequence"/>
</dbReference>
<dbReference type="AlphaFoldDB" id="A0A0B7MJQ5"/>
<accession>A0A0B7MJQ5</accession>
<dbReference type="Gene3D" id="1.10.3210.10">
    <property type="entry name" value="Hypothetical protein af1432"/>
    <property type="match status" value="1"/>
</dbReference>
<protein>
    <recommendedName>
        <fullName evidence="3">HD domain-containing protein</fullName>
    </recommendedName>
</protein>
<gene>
    <name evidence="1" type="ORF">SSCH_1810006</name>
</gene>
<dbReference type="PANTHER" id="PTHR11373">
    <property type="entry name" value="DEOXYNUCLEOSIDE TRIPHOSPHATE TRIPHOSPHOHYDROLASE"/>
    <property type="match status" value="1"/>
</dbReference>
<proteinExistence type="predicted"/>
<reference evidence="2" key="1">
    <citation type="submission" date="2015-01" db="EMBL/GenBank/DDBJ databases">
        <authorList>
            <person name="Manzoor Shahid"/>
            <person name="Zubair Saima"/>
        </authorList>
    </citation>
    <scope>NUCLEOTIDE SEQUENCE [LARGE SCALE GENOMIC DNA]</scope>
    <source>
        <strain evidence="2">Sp3</strain>
    </source>
</reference>
<organism evidence="1 2">
    <name type="scientific">Syntrophaceticus schinkii</name>
    <dbReference type="NCBI Taxonomy" id="499207"/>
    <lineage>
        <taxon>Bacteria</taxon>
        <taxon>Bacillati</taxon>
        <taxon>Bacillota</taxon>
        <taxon>Clostridia</taxon>
        <taxon>Thermoanaerobacterales</taxon>
        <taxon>Thermoanaerobacterales Family III. Incertae Sedis</taxon>
        <taxon>Syntrophaceticus</taxon>
    </lineage>
</organism>
<keyword evidence="2" id="KW-1185">Reference proteome</keyword>
<evidence type="ECO:0000313" key="2">
    <source>
        <dbReference type="Proteomes" id="UP000046155"/>
    </source>
</evidence>
<dbReference type="PANTHER" id="PTHR11373:SF4">
    <property type="entry name" value="DEOXYNUCLEOSIDE TRIPHOSPHATE TRIPHOSPHOHYDROLASE SAMHD1"/>
    <property type="match status" value="1"/>
</dbReference>
<dbReference type="EMBL" id="CDRZ01000092">
    <property type="protein sequence ID" value="CEO88403.1"/>
    <property type="molecule type" value="Genomic_DNA"/>
</dbReference>
<dbReference type="InterPro" id="IPR050135">
    <property type="entry name" value="dGTPase-like"/>
</dbReference>
<sequence length="89" mass="10755">MYEIRDPIHGFIKISKWEKDILDHSSFQRLRRIRQLAWTDMVYPGATHTRFEHSMGVMHVASEMYKSILSQKERVFLLNKVWGLMMTWI</sequence>
<evidence type="ECO:0008006" key="3">
    <source>
        <dbReference type="Google" id="ProtNLM"/>
    </source>
</evidence>
<evidence type="ECO:0000313" key="1">
    <source>
        <dbReference type="EMBL" id="CEO88403.1"/>
    </source>
</evidence>
<dbReference type="GO" id="GO:0006203">
    <property type="term" value="P:dGTP catabolic process"/>
    <property type="evidence" value="ECO:0007669"/>
    <property type="project" value="TreeGrafter"/>
</dbReference>
<dbReference type="GO" id="GO:0008832">
    <property type="term" value="F:dGTPase activity"/>
    <property type="evidence" value="ECO:0007669"/>
    <property type="project" value="TreeGrafter"/>
</dbReference>